<dbReference type="RefSeq" id="WP_006783687.1">
    <property type="nucleotide sequence ID" value="NZ_CABJBH010000010.1"/>
</dbReference>
<dbReference type="PANTHER" id="PTHR43071:SF1">
    <property type="entry name" value="2-AMINO-4-HYDROXY-6-HYDROXYMETHYLDIHYDROPTERIDINE PYROPHOSPHOKINASE"/>
    <property type="match status" value="1"/>
</dbReference>
<evidence type="ECO:0000256" key="8">
    <source>
        <dbReference type="ARBA" id="ARBA00022909"/>
    </source>
</evidence>
<dbReference type="Proteomes" id="UP000487649">
    <property type="component" value="Unassembled WGS sequence"/>
</dbReference>
<dbReference type="PROSITE" id="PS00794">
    <property type="entry name" value="HPPK"/>
    <property type="match status" value="1"/>
</dbReference>
<dbReference type="GO" id="GO:0003848">
    <property type="term" value="F:2-amino-4-hydroxy-6-hydroxymethyldihydropteridine diphosphokinase activity"/>
    <property type="evidence" value="ECO:0007669"/>
    <property type="project" value="UniProtKB-EC"/>
</dbReference>
<keyword evidence="8" id="KW-0289">Folate biosynthesis</keyword>
<comment type="pathway">
    <text evidence="2">Cofactor biosynthesis; tetrahydrofolate biosynthesis; 2-amino-4-hydroxy-6-hydroxymethyl-7,8-dihydropteridine diphosphate from 7,8-dihydroneopterin triphosphate: step 4/4.</text>
</comment>
<dbReference type="GO" id="GO:0016301">
    <property type="term" value="F:kinase activity"/>
    <property type="evidence" value="ECO:0007669"/>
    <property type="project" value="UniProtKB-KW"/>
</dbReference>
<dbReference type="EC" id="2.7.6.3" evidence="3"/>
<evidence type="ECO:0000256" key="1">
    <source>
        <dbReference type="ARBA" id="ARBA00000198"/>
    </source>
</evidence>
<comment type="caution">
    <text evidence="9">The sequence shown here is derived from an EMBL/GenBank/DDBJ whole genome shotgun (WGS) entry which is preliminary data.</text>
</comment>
<dbReference type="Gene3D" id="3.30.70.560">
    <property type="entry name" value="7,8-Dihydro-6-hydroxymethylpterin-pyrophosphokinase HPPK"/>
    <property type="match status" value="1"/>
</dbReference>
<comment type="catalytic activity">
    <reaction evidence="1">
        <text>6-hydroxymethyl-7,8-dihydropterin + ATP = (7,8-dihydropterin-6-yl)methyl diphosphate + AMP + H(+)</text>
        <dbReference type="Rhea" id="RHEA:11412"/>
        <dbReference type="ChEBI" id="CHEBI:15378"/>
        <dbReference type="ChEBI" id="CHEBI:30616"/>
        <dbReference type="ChEBI" id="CHEBI:44841"/>
        <dbReference type="ChEBI" id="CHEBI:72950"/>
        <dbReference type="ChEBI" id="CHEBI:456215"/>
        <dbReference type="EC" id="2.7.6.3"/>
    </reaction>
</comment>
<evidence type="ECO:0000313" key="10">
    <source>
        <dbReference type="Proteomes" id="UP000487649"/>
    </source>
</evidence>
<dbReference type="GeneID" id="60058009"/>
<evidence type="ECO:0000313" key="9">
    <source>
        <dbReference type="EMBL" id="MTK21060.1"/>
    </source>
</evidence>
<name>A0A173TJK3_9FIRM</name>
<dbReference type="InterPro" id="IPR035907">
    <property type="entry name" value="Hppk_sf"/>
</dbReference>
<evidence type="ECO:0000256" key="3">
    <source>
        <dbReference type="ARBA" id="ARBA00013253"/>
    </source>
</evidence>
<dbReference type="OrthoDB" id="9808041at2"/>
<gene>
    <name evidence="9" type="primary">folK</name>
    <name evidence="9" type="ORF">GMA92_06470</name>
</gene>
<evidence type="ECO:0000256" key="5">
    <source>
        <dbReference type="ARBA" id="ARBA00022741"/>
    </source>
</evidence>
<dbReference type="GO" id="GO:0005524">
    <property type="term" value="F:ATP binding"/>
    <property type="evidence" value="ECO:0007669"/>
    <property type="project" value="UniProtKB-KW"/>
</dbReference>
<evidence type="ECO:0000256" key="7">
    <source>
        <dbReference type="ARBA" id="ARBA00022840"/>
    </source>
</evidence>
<evidence type="ECO:0000256" key="6">
    <source>
        <dbReference type="ARBA" id="ARBA00022777"/>
    </source>
</evidence>
<dbReference type="NCBIfam" id="TIGR01498">
    <property type="entry name" value="folK"/>
    <property type="match status" value="1"/>
</dbReference>
<protein>
    <recommendedName>
        <fullName evidence="3">2-amino-4-hydroxy-6-hydroxymethyldihydropteridine diphosphokinase</fullName>
        <ecNumber evidence="3">2.7.6.3</ecNumber>
    </recommendedName>
</protein>
<keyword evidence="6" id="KW-0418">Kinase</keyword>
<organism evidence="9 10">
    <name type="scientific">Turicibacter sanguinis</name>
    <dbReference type="NCBI Taxonomy" id="154288"/>
    <lineage>
        <taxon>Bacteria</taxon>
        <taxon>Bacillati</taxon>
        <taxon>Bacillota</taxon>
        <taxon>Erysipelotrichia</taxon>
        <taxon>Erysipelotrichales</taxon>
        <taxon>Turicibacteraceae</taxon>
        <taxon>Turicibacter</taxon>
    </lineage>
</organism>
<dbReference type="EMBL" id="WMQE01000011">
    <property type="protein sequence ID" value="MTK21060.1"/>
    <property type="molecule type" value="Genomic_DNA"/>
</dbReference>
<dbReference type="InterPro" id="IPR000550">
    <property type="entry name" value="Hppk"/>
</dbReference>
<dbReference type="GO" id="GO:0046656">
    <property type="term" value="P:folic acid biosynthetic process"/>
    <property type="evidence" value="ECO:0007669"/>
    <property type="project" value="UniProtKB-KW"/>
</dbReference>
<dbReference type="SUPFAM" id="SSF55083">
    <property type="entry name" value="6-hydroxymethyl-7,8-dihydropterin pyrophosphokinase, HPPK"/>
    <property type="match status" value="1"/>
</dbReference>
<accession>A0A173TJK3</accession>
<sequence>MKLAYLSLGSNIGDKKKYLYDAIKLLDGYKGIHIVKLSSLYETSPWGYTEQDLFMNLVVLIETSLSPVELLDCCQFIEQELGRVRLIKWGPRVIDVDILLFEDETINTERLTIPHPFMTERDFVMIPLCEIAKDLKIDGITVETIIQKFDQKALKKVIA</sequence>
<keyword evidence="4 9" id="KW-0808">Transferase</keyword>
<evidence type="ECO:0000256" key="4">
    <source>
        <dbReference type="ARBA" id="ARBA00022679"/>
    </source>
</evidence>
<proteinExistence type="predicted"/>
<evidence type="ECO:0000256" key="2">
    <source>
        <dbReference type="ARBA" id="ARBA00005051"/>
    </source>
</evidence>
<dbReference type="CDD" id="cd00483">
    <property type="entry name" value="HPPK"/>
    <property type="match status" value="1"/>
</dbReference>
<dbReference type="AlphaFoldDB" id="A0A173TJK3"/>
<keyword evidence="7" id="KW-0067">ATP-binding</keyword>
<keyword evidence="5" id="KW-0547">Nucleotide-binding</keyword>
<dbReference type="Pfam" id="PF01288">
    <property type="entry name" value="HPPK"/>
    <property type="match status" value="1"/>
</dbReference>
<reference evidence="9 10" key="1">
    <citation type="journal article" date="2019" name="Nat. Med.">
        <title>A library of human gut bacterial isolates paired with longitudinal multiomics data enables mechanistic microbiome research.</title>
        <authorList>
            <person name="Poyet M."/>
            <person name="Groussin M."/>
            <person name="Gibbons S.M."/>
            <person name="Avila-Pacheco J."/>
            <person name="Jiang X."/>
            <person name="Kearney S.M."/>
            <person name="Perrotta A.R."/>
            <person name="Berdy B."/>
            <person name="Zhao S."/>
            <person name="Lieberman T.D."/>
            <person name="Swanson P.K."/>
            <person name="Smith M."/>
            <person name="Roesemann S."/>
            <person name="Alexander J.E."/>
            <person name="Rich S.A."/>
            <person name="Livny J."/>
            <person name="Vlamakis H."/>
            <person name="Clish C."/>
            <person name="Bullock K."/>
            <person name="Deik A."/>
            <person name="Scott J."/>
            <person name="Pierce K.A."/>
            <person name="Xavier R.J."/>
            <person name="Alm E.J."/>
        </authorList>
    </citation>
    <scope>NUCLEOTIDE SEQUENCE [LARGE SCALE GENOMIC DNA]</scope>
    <source>
        <strain evidence="9 10">BIOML-A198</strain>
    </source>
</reference>
<dbReference type="PANTHER" id="PTHR43071">
    <property type="entry name" value="2-AMINO-4-HYDROXY-6-HYDROXYMETHYLDIHYDROPTERIDINE PYROPHOSPHOKINASE"/>
    <property type="match status" value="1"/>
</dbReference>